<dbReference type="KEGG" id="dej:AWY79_08615"/>
<dbReference type="InterPro" id="IPR009100">
    <property type="entry name" value="AcylCoA_DH/oxidase_NM_dom_sf"/>
</dbReference>
<evidence type="ECO:0000256" key="1">
    <source>
        <dbReference type="ARBA" id="ARBA00001974"/>
    </source>
</evidence>
<evidence type="ECO:0000256" key="3">
    <source>
        <dbReference type="ARBA" id="ARBA00011881"/>
    </source>
</evidence>
<evidence type="ECO:0000256" key="4">
    <source>
        <dbReference type="ARBA" id="ARBA00022630"/>
    </source>
</evidence>
<dbReference type="InterPro" id="IPR009075">
    <property type="entry name" value="AcylCo_DH/oxidase_C"/>
</dbReference>
<dbReference type="AlphaFoldDB" id="A0A126QM74"/>
<proteinExistence type="inferred from homology"/>
<evidence type="ECO:0000259" key="7">
    <source>
        <dbReference type="Pfam" id="PF02771"/>
    </source>
</evidence>
<dbReference type="InterPro" id="IPR013786">
    <property type="entry name" value="AcylCoA_DH/ox_N"/>
</dbReference>
<dbReference type="SUPFAM" id="SSF47203">
    <property type="entry name" value="Acyl-CoA dehydrogenase C-terminal domain-like"/>
    <property type="match status" value="1"/>
</dbReference>
<reference evidence="8 10" key="1">
    <citation type="journal article" date="2016" name="Front. Microbiol.">
        <title>Genome Sequence of the Piezophilic, Mesophilic Sulfate-Reducing Bacterium Desulfovibrio indicus J2T.</title>
        <authorList>
            <person name="Cao J."/>
            <person name="Maignien L."/>
            <person name="Shao Z."/>
            <person name="Alain K."/>
            <person name="Jebbar M."/>
        </authorList>
    </citation>
    <scope>NUCLEOTIDE SEQUENCE [LARGE SCALE GENOMIC DNA]</scope>
    <source>
        <strain evidence="8 10">J2</strain>
    </source>
</reference>
<dbReference type="Gene3D" id="1.10.540.10">
    <property type="entry name" value="Acyl-CoA dehydrogenase/oxidase, N-terminal domain"/>
    <property type="match status" value="1"/>
</dbReference>
<dbReference type="Proteomes" id="UP000055611">
    <property type="component" value="Chromosome"/>
</dbReference>
<comment type="subunit">
    <text evidence="3">Homotetramer.</text>
</comment>
<keyword evidence="5" id="KW-0274">FAD</keyword>
<reference evidence="9 11" key="2">
    <citation type="submission" date="2019-03" db="EMBL/GenBank/DDBJ databases">
        <title>Genomic Encyclopedia of Type Strains, Phase IV (KMG-IV): sequencing the most valuable type-strain genomes for metagenomic binning, comparative biology and taxonomic classification.</title>
        <authorList>
            <person name="Goeker M."/>
        </authorList>
    </citation>
    <scope>NUCLEOTIDE SEQUENCE [LARGE SCALE GENOMIC DNA]</scope>
    <source>
        <strain evidence="9 11">DSM 101483</strain>
    </source>
</reference>
<dbReference type="PANTHER" id="PTHR43884:SF12">
    <property type="entry name" value="ISOVALERYL-COA DEHYDROGENASE, MITOCHONDRIAL-RELATED"/>
    <property type="match status" value="1"/>
</dbReference>
<dbReference type="PANTHER" id="PTHR43884">
    <property type="entry name" value="ACYL-COA DEHYDROGENASE"/>
    <property type="match status" value="1"/>
</dbReference>
<dbReference type="OrthoDB" id="9765339at2"/>
<comment type="cofactor">
    <cofactor evidence="1">
        <name>FAD</name>
        <dbReference type="ChEBI" id="CHEBI:57692"/>
    </cofactor>
</comment>
<evidence type="ECO:0000313" key="10">
    <source>
        <dbReference type="Proteomes" id="UP000055611"/>
    </source>
</evidence>
<accession>A0A126QM74</accession>
<dbReference type="Pfam" id="PF02771">
    <property type="entry name" value="Acyl-CoA_dh_N"/>
    <property type="match status" value="1"/>
</dbReference>
<keyword evidence="4" id="KW-0285">Flavoprotein</keyword>
<dbReference type="SUPFAM" id="SSF56645">
    <property type="entry name" value="Acyl-CoA dehydrogenase NM domain-like"/>
    <property type="match status" value="1"/>
</dbReference>
<dbReference type="GO" id="GO:0003995">
    <property type="term" value="F:acyl-CoA dehydrogenase activity"/>
    <property type="evidence" value="ECO:0007669"/>
    <property type="project" value="TreeGrafter"/>
</dbReference>
<protein>
    <submittedName>
        <fullName evidence="8 9">Acyl-CoA dehydrogenase</fullName>
    </submittedName>
</protein>
<evidence type="ECO:0000259" key="6">
    <source>
        <dbReference type="Pfam" id="PF00441"/>
    </source>
</evidence>
<dbReference type="InterPro" id="IPR037069">
    <property type="entry name" value="AcylCoA_DH/ox_N_sf"/>
</dbReference>
<feature type="domain" description="Acyl-CoA dehydrogenase/oxidase N-terminal" evidence="7">
    <location>
        <begin position="27"/>
        <end position="134"/>
    </location>
</feature>
<dbReference type="Pfam" id="PF00441">
    <property type="entry name" value="Acyl-CoA_dh_1"/>
    <property type="match status" value="1"/>
</dbReference>
<gene>
    <name evidence="8" type="ORF">AWY79_08615</name>
    <name evidence="9" type="ORF">EDC59_101598</name>
</gene>
<sequence>MYTLRTLPGDDVRQIMWRFADRFDLQMSVQSARSIARSTVAKLVAEGARNTHEWTEQKGELLTAFDQSGLTALFMDPHQGGYIEGPKNLALALVAYELAWVDAGAATSSLASCLALAPIHEKGTTEQRDKYMAACVPPQPGEDRTIWRGAFALTEPLPYVGVDTGVLCGKASVAEWKDGEEPMLQIDKRGRFITNMDFANFVTAAVESTDERIKGTFMVILEEGDEGTFDRGAPTLKMVHQLSSTRDPVLNLKVPASRIIGGYDVVDGVIVPKYNHSEIIGAVFHRTRIPVGLMTSAKLISAVEPVIRYHRNRFRGGDACKEGSPRFDKGIQINEDALQRLADVWASGEAGCSLAFAAARLADRFDPVEKAKEAHFAAEGVTSIRKQMAALRELKDKVREFIDLEYAPAVERDQARYDELAGDTLVQYAYMEALAGILNPGVKLWNTGEGANKMREAVALVGGYGITEDCPGFLMQKWTDCQLEATYEGPEAVQRRHLTMTMTSEIFGHTMTKWIEQMRRAGRDVPGLGGYVLASAMELWQWTLAHLQEAKDEDGRKLYHNKRQGVTFPLADALGWLLGPYYLACDVLELIEKGPMSMTLAEGIDDLTGFYKDLCHMQAARAAGEVARICSELVYGFNWNRCPTPDGGIADKCEPEAMSGNDCAQDGTLGDRSKCARPDLVRFRELKDTVDMCLAGCRLAKDRAGSALAEVMIPEALDYPQG</sequence>
<dbReference type="EMBL" id="CP014206">
    <property type="protein sequence ID" value="AMK11173.1"/>
    <property type="molecule type" value="Genomic_DNA"/>
</dbReference>
<organism evidence="9 11">
    <name type="scientific">Pseudodesulfovibrio indicus</name>
    <dbReference type="NCBI Taxonomy" id="1716143"/>
    <lineage>
        <taxon>Bacteria</taxon>
        <taxon>Pseudomonadati</taxon>
        <taxon>Thermodesulfobacteriota</taxon>
        <taxon>Desulfovibrionia</taxon>
        <taxon>Desulfovibrionales</taxon>
        <taxon>Desulfovibrionaceae</taxon>
    </lineage>
</organism>
<dbReference type="RefSeq" id="WP_066802527.1">
    <property type="nucleotide sequence ID" value="NZ_CP014206.1"/>
</dbReference>
<dbReference type="GO" id="GO:0050660">
    <property type="term" value="F:flavin adenine dinucleotide binding"/>
    <property type="evidence" value="ECO:0007669"/>
    <property type="project" value="InterPro"/>
</dbReference>
<dbReference type="InterPro" id="IPR036250">
    <property type="entry name" value="AcylCo_DH-like_C"/>
</dbReference>
<name>A0A126QM74_9BACT</name>
<dbReference type="Gene3D" id="1.20.140.10">
    <property type="entry name" value="Butyryl-CoA Dehydrogenase, subunit A, domain 3"/>
    <property type="match status" value="1"/>
</dbReference>
<evidence type="ECO:0000256" key="5">
    <source>
        <dbReference type="ARBA" id="ARBA00022827"/>
    </source>
</evidence>
<evidence type="ECO:0000313" key="9">
    <source>
        <dbReference type="EMBL" id="TDT92193.1"/>
    </source>
</evidence>
<evidence type="ECO:0000256" key="2">
    <source>
        <dbReference type="ARBA" id="ARBA00009347"/>
    </source>
</evidence>
<keyword evidence="10" id="KW-1185">Reference proteome</keyword>
<evidence type="ECO:0000313" key="8">
    <source>
        <dbReference type="EMBL" id="AMK11173.1"/>
    </source>
</evidence>
<comment type="similarity">
    <text evidence="2">Belongs to the acyl-CoA dehydrogenase family.</text>
</comment>
<feature type="domain" description="Acyl-CoA dehydrogenase/oxidase C-terminal" evidence="6">
    <location>
        <begin position="442"/>
        <end position="501"/>
    </location>
</feature>
<dbReference type="Proteomes" id="UP000295506">
    <property type="component" value="Unassembled WGS sequence"/>
</dbReference>
<dbReference type="EMBL" id="SOBK01000001">
    <property type="protein sequence ID" value="TDT92193.1"/>
    <property type="molecule type" value="Genomic_DNA"/>
</dbReference>
<evidence type="ECO:0000313" key="11">
    <source>
        <dbReference type="Proteomes" id="UP000295506"/>
    </source>
</evidence>